<dbReference type="Pfam" id="PF00486">
    <property type="entry name" value="Trans_reg_C"/>
    <property type="match status" value="1"/>
</dbReference>
<protein>
    <submittedName>
        <fullName evidence="5">Transcriptional regulator</fullName>
    </submittedName>
</protein>
<feature type="transmembrane region" description="Helical" evidence="3">
    <location>
        <begin position="180"/>
        <end position="199"/>
    </location>
</feature>
<feature type="domain" description="OmpR/PhoB-type" evidence="4">
    <location>
        <begin position="2"/>
        <end position="106"/>
    </location>
</feature>
<evidence type="ECO:0000256" key="3">
    <source>
        <dbReference type="SAM" id="Phobius"/>
    </source>
</evidence>
<dbReference type="SMART" id="SM00862">
    <property type="entry name" value="Trans_reg_C"/>
    <property type="match status" value="1"/>
</dbReference>
<keyword evidence="3" id="KW-1133">Transmembrane helix</keyword>
<dbReference type="SUPFAM" id="SSF46894">
    <property type="entry name" value="C-terminal effector domain of the bipartite response regulators"/>
    <property type="match status" value="1"/>
</dbReference>
<dbReference type="InterPro" id="IPR036388">
    <property type="entry name" value="WH-like_DNA-bd_sf"/>
</dbReference>
<reference evidence="6" key="1">
    <citation type="journal article" date="2019" name="Int. J. Syst. Evol. Microbiol.">
        <title>The Global Catalogue of Microorganisms (GCM) 10K type strain sequencing project: providing services to taxonomists for standard genome sequencing and annotation.</title>
        <authorList>
            <consortium name="The Broad Institute Genomics Platform"/>
            <consortium name="The Broad Institute Genome Sequencing Center for Infectious Disease"/>
            <person name="Wu L."/>
            <person name="Ma J."/>
        </authorList>
    </citation>
    <scope>NUCLEOTIDE SEQUENCE [LARGE SCALE GENOMIC DNA]</scope>
    <source>
        <strain evidence="6">CGMCC 1.12806</strain>
    </source>
</reference>
<feature type="DNA-binding region" description="OmpR/PhoB-type" evidence="2">
    <location>
        <begin position="2"/>
        <end position="106"/>
    </location>
</feature>
<dbReference type="EMBL" id="BMFZ01000009">
    <property type="protein sequence ID" value="GGA55308.1"/>
    <property type="molecule type" value="Genomic_DNA"/>
</dbReference>
<comment type="caution">
    <text evidence="5">The sequence shown here is derived from an EMBL/GenBank/DDBJ whole genome shotgun (WGS) entry which is preliminary data.</text>
</comment>
<dbReference type="PROSITE" id="PS51755">
    <property type="entry name" value="OMPR_PHOB"/>
    <property type="match status" value="1"/>
</dbReference>
<keyword evidence="6" id="KW-1185">Reference proteome</keyword>
<name>A0ABQ1H284_9GAMM</name>
<dbReference type="InterPro" id="IPR016032">
    <property type="entry name" value="Sig_transdc_resp-reg_C-effctor"/>
</dbReference>
<dbReference type="RefSeq" id="WP_188474678.1">
    <property type="nucleotide sequence ID" value="NZ_BMFZ01000009.1"/>
</dbReference>
<dbReference type="Proteomes" id="UP000627464">
    <property type="component" value="Unassembled WGS sequence"/>
</dbReference>
<evidence type="ECO:0000256" key="2">
    <source>
        <dbReference type="PROSITE-ProRule" id="PRU01091"/>
    </source>
</evidence>
<dbReference type="InterPro" id="IPR001867">
    <property type="entry name" value="OmpR/PhoB-type_DNA-bd"/>
</dbReference>
<dbReference type="Gene3D" id="1.10.10.10">
    <property type="entry name" value="Winged helix-like DNA-binding domain superfamily/Winged helix DNA-binding domain"/>
    <property type="match status" value="1"/>
</dbReference>
<sequence length="288" mass="32959">MHNHYIIDGYIDFHPASSTLHDLNNPKNVVVLNSPAARCLLLLIERFGSIVTQHDFLEIVWENRGMQVSSNTFYQNISILRKGLKKIGLTGNVVVTIPRLGLTLASDTHIKKLTTEQQVEANPENAYLLDEQSLADKFEKIEQLEVTEGLKEPDSLRAFIEKPPYETTKPVNKQIFRLRWILLLSSVVFFALLCVMTLLRGSDDSQYFSNYRFQKTAQGCHIFISNGTSSDKAHSDVLIRSKQFSDDCKNYPWVYITHLPLLPRTSIIRCDKPISEPNTCISDYFFED</sequence>
<keyword evidence="3" id="KW-0812">Transmembrane</keyword>
<evidence type="ECO:0000313" key="6">
    <source>
        <dbReference type="Proteomes" id="UP000627464"/>
    </source>
</evidence>
<keyword evidence="1 2" id="KW-0238">DNA-binding</keyword>
<evidence type="ECO:0000259" key="4">
    <source>
        <dbReference type="PROSITE" id="PS51755"/>
    </source>
</evidence>
<evidence type="ECO:0000256" key="1">
    <source>
        <dbReference type="ARBA" id="ARBA00023125"/>
    </source>
</evidence>
<evidence type="ECO:0000313" key="5">
    <source>
        <dbReference type="EMBL" id="GGA55308.1"/>
    </source>
</evidence>
<proteinExistence type="predicted"/>
<organism evidence="5 6">
    <name type="scientific">Hafnia psychrotolerans</name>
    <dbReference type="NCBI Taxonomy" id="1477018"/>
    <lineage>
        <taxon>Bacteria</taxon>
        <taxon>Pseudomonadati</taxon>
        <taxon>Pseudomonadota</taxon>
        <taxon>Gammaproteobacteria</taxon>
        <taxon>Enterobacterales</taxon>
        <taxon>Hafniaceae</taxon>
        <taxon>Hafnia</taxon>
    </lineage>
</organism>
<accession>A0ABQ1H284</accession>
<keyword evidence="3" id="KW-0472">Membrane</keyword>
<gene>
    <name evidence="5" type="ORF">GCM10011328_33520</name>
</gene>